<dbReference type="AlphaFoldDB" id="A0A5J4FC49"/>
<evidence type="ECO:0000313" key="2">
    <source>
        <dbReference type="Proteomes" id="UP000376575"/>
    </source>
</evidence>
<dbReference type="Proteomes" id="UP000376575">
    <property type="component" value="Unassembled WGS sequence"/>
</dbReference>
<dbReference type="EMBL" id="BJKP01000029">
    <property type="protein sequence ID" value="GEA28264.1"/>
    <property type="molecule type" value="Genomic_DNA"/>
</dbReference>
<evidence type="ECO:0000313" key="1">
    <source>
        <dbReference type="EMBL" id="GEA28264.1"/>
    </source>
</evidence>
<reference evidence="1 2" key="1">
    <citation type="journal article" date="2019" name="FEMS Microbiol. Lett.">
        <title>A novel salt-tolerant genotype illuminates the sucrose gene evolution in freshwater bloom-forming cyanobacterium Microcystis aeruginosa.</title>
        <authorList>
            <person name="Tanabe Y."/>
            <person name="Yamaguchi H."/>
            <person name="Sano T."/>
            <person name="Kawachi M."/>
        </authorList>
    </citation>
    <scope>NUCLEOTIDE SEQUENCE [LARGE SCALE GENOMIC DNA]</scope>
    <source>
        <strain evidence="1 2">NIES-4325</strain>
    </source>
</reference>
<protein>
    <recommendedName>
        <fullName evidence="3">Chromosome partition protein Smc</fullName>
    </recommendedName>
</protein>
<gene>
    <name evidence="1" type="ORF">MiAbW_02838</name>
</gene>
<name>A0A5J4FC49_MICAE</name>
<evidence type="ECO:0008006" key="3">
    <source>
        <dbReference type="Google" id="ProtNLM"/>
    </source>
</evidence>
<accession>A0A5J4FC49</accession>
<proteinExistence type="predicted"/>
<comment type="caution">
    <text evidence="1">The sequence shown here is derived from an EMBL/GenBank/DDBJ whole genome shotgun (WGS) entry which is preliminary data.</text>
</comment>
<organism evidence="1 2">
    <name type="scientific">Microcystis aeruginosa NIES-4325</name>
    <dbReference type="NCBI Taxonomy" id="2569534"/>
    <lineage>
        <taxon>Bacteria</taxon>
        <taxon>Bacillati</taxon>
        <taxon>Cyanobacteriota</taxon>
        <taxon>Cyanophyceae</taxon>
        <taxon>Oscillatoriophycideae</taxon>
        <taxon>Chroococcales</taxon>
        <taxon>Microcystaceae</taxon>
        <taxon>Microcystis</taxon>
    </lineage>
</organism>
<sequence length="76" mass="8901">MLTVVTGVNGDGKSNLCDAWQLLARLAQVDLKRAFSKQRGHTRQIFTQYDEDEYAKKREFIVEMLVNRKIKDNWGR</sequence>